<dbReference type="Gene3D" id="3.40.50.300">
    <property type="entry name" value="P-loop containing nucleotide triphosphate hydrolases"/>
    <property type="match status" value="1"/>
</dbReference>
<keyword evidence="3 5" id="KW-0067">ATP-binding</keyword>
<dbReference type="PROSITE" id="PS00211">
    <property type="entry name" value="ABC_TRANSPORTER_1"/>
    <property type="match status" value="1"/>
</dbReference>
<dbReference type="NCBIfam" id="TIGR01727">
    <property type="entry name" value="oligo_HPY"/>
    <property type="match status" value="1"/>
</dbReference>
<feature type="domain" description="ABC transporter" evidence="4">
    <location>
        <begin position="37"/>
        <end position="288"/>
    </location>
</feature>
<dbReference type="InterPro" id="IPR027417">
    <property type="entry name" value="P-loop_NTPase"/>
</dbReference>
<dbReference type="CDD" id="cd03257">
    <property type="entry name" value="ABC_NikE_OppD_transporters"/>
    <property type="match status" value="1"/>
</dbReference>
<keyword evidence="6" id="KW-1185">Reference proteome</keyword>
<dbReference type="EMBL" id="FUWG01000007">
    <property type="protein sequence ID" value="SJZ40901.1"/>
    <property type="molecule type" value="Genomic_DNA"/>
</dbReference>
<evidence type="ECO:0000256" key="2">
    <source>
        <dbReference type="ARBA" id="ARBA00022741"/>
    </source>
</evidence>
<evidence type="ECO:0000256" key="3">
    <source>
        <dbReference type="ARBA" id="ARBA00022840"/>
    </source>
</evidence>
<evidence type="ECO:0000313" key="5">
    <source>
        <dbReference type="EMBL" id="SJZ40901.1"/>
    </source>
</evidence>
<dbReference type="AlphaFoldDB" id="A0A1T4KES8"/>
<dbReference type="PROSITE" id="PS50893">
    <property type="entry name" value="ABC_TRANSPORTER_2"/>
    <property type="match status" value="1"/>
</dbReference>
<dbReference type="SMART" id="SM00382">
    <property type="entry name" value="AAA"/>
    <property type="match status" value="1"/>
</dbReference>
<dbReference type="GO" id="GO:0005524">
    <property type="term" value="F:ATP binding"/>
    <property type="evidence" value="ECO:0007669"/>
    <property type="project" value="UniProtKB-KW"/>
</dbReference>
<gene>
    <name evidence="5" type="ORF">SAMN02745149_01161</name>
</gene>
<dbReference type="PANTHER" id="PTHR43776">
    <property type="entry name" value="TRANSPORT ATP-BINDING PROTEIN"/>
    <property type="match status" value="1"/>
</dbReference>
<reference evidence="5 6" key="1">
    <citation type="submission" date="2017-02" db="EMBL/GenBank/DDBJ databases">
        <authorList>
            <person name="Peterson S.W."/>
        </authorList>
    </citation>
    <scope>NUCLEOTIDE SEQUENCE [LARGE SCALE GENOMIC DNA]</scope>
    <source>
        <strain evidence="5 6">ATCC BAA-908</strain>
    </source>
</reference>
<evidence type="ECO:0000313" key="6">
    <source>
        <dbReference type="Proteomes" id="UP000190423"/>
    </source>
</evidence>
<dbReference type="InterPro" id="IPR013563">
    <property type="entry name" value="Oligopep_ABC_C"/>
</dbReference>
<proteinExistence type="predicted"/>
<accession>A0A1T4KES8</accession>
<dbReference type="STRING" id="261392.SAMN02745149_01161"/>
<keyword evidence="1" id="KW-0813">Transport</keyword>
<keyword evidence="2" id="KW-0547">Nucleotide-binding</keyword>
<dbReference type="GO" id="GO:0015833">
    <property type="term" value="P:peptide transport"/>
    <property type="evidence" value="ECO:0007669"/>
    <property type="project" value="InterPro"/>
</dbReference>
<name>A0A1T4KES8_TREPO</name>
<sequence>MVTAVLICRAFCVYTQKNNERRFSTDSMEQNSNDNILSVRNLSKQFNMEAGFFARNKKTVFAVNDVSFDIPRGTTYGIVGESGCGKTTTARLVIRMYKQTGGTILFKGQNVSLLTGKQLKNYREKVKYIFQDPARSLNPRMTIFEVLTAPLRYSSEWHGKKDARERAEKIIQEVGLSAEDLDRRPAEFSGGQRQRISIARGLIMNPELLICDEVVSALDVSIQGQIINLLHDIKKSRGLSYIFITHDLKVACYFCDTIGVMYRGVLVEEAPAADLYKKAGHPYTKLLFEGAKCVQTSAGTEVKTTLEAETCCPFAHRCPKATERCRNELPGFRQTGERHKIRCFLEE</sequence>
<dbReference type="PANTHER" id="PTHR43776:SF8">
    <property type="entry name" value="ABC TRANSPORTER, ATP-BINDING PROTEIN"/>
    <property type="match status" value="1"/>
</dbReference>
<dbReference type="InterPro" id="IPR017871">
    <property type="entry name" value="ABC_transporter-like_CS"/>
</dbReference>
<dbReference type="InterPro" id="IPR003593">
    <property type="entry name" value="AAA+_ATPase"/>
</dbReference>
<dbReference type="SUPFAM" id="SSF52540">
    <property type="entry name" value="P-loop containing nucleoside triphosphate hydrolases"/>
    <property type="match status" value="1"/>
</dbReference>
<protein>
    <submittedName>
        <fullName evidence="5">Peptide/nickel transport system ATP-binding protein</fullName>
    </submittedName>
</protein>
<evidence type="ECO:0000256" key="1">
    <source>
        <dbReference type="ARBA" id="ARBA00022448"/>
    </source>
</evidence>
<evidence type="ECO:0000259" key="4">
    <source>
        <dbReference type="PROSITE" id="PS50893"/>
    </source>
</evidence>
<dbReference type="FunFam" id="3.40.50.300:FF:000016">
    <property type="entry name" value="Oligopeptide ABC transporter ATP-binding component"/>
    <property type="match status" value="1"/>
</dbReference>
<dbReference type="Proteomes" id="UP000190423">
    <property type="component" value="Unassembled WGS sequence"/>
</dbReference>
<dbReference type="InterPro" id="IPR003439">
    <property type="entry name" value="ABC_transporter-like_ATP-bd"/>
</dbReference>
<dbReference type="Pfam" id="PF08352">
    <property type="entry name" value="oligo_HPY"/>
    <property type="match status" value="1"/>
</dbReference>
<dbReference type="GO" id="GO:0016887">
    <property type="term" value="F:ATP hydrolysis activity"/>
    <property type="evidence" value="ECO:0007669"/>
    <property type="project" value="InterPro"/>
</dbReference>
<dbReference type="GO" id="GO:0055085">
    <property type="term" value="P:transmembrane transport"/>
    <property type="evidence" value="ECO:0007669"/>
    <property type="project" value="UniProtKB-ARBA"/>
</dbReference>
<dbReference type="InterPro" id="IPR050319">
    <property type="entry name" value="ABC_transp_ATP-bind"/>
</dbReference>
<organism evidence="5 6">
    <name type="scientific">Treponema porcinum</name>
    <dbReference type="NCBI Taxonomy" id="261392"/>
    <lineage>
        <taxon>Bacteria</taxon>
        <taxon>Pseudomonadati</taxon>
        <taxon>Spirochaetota</taxon>
        <taxon>Spirochaetia</taxon>
        <taxon>Spirochaetales</taxon>
        <taxon>Treponemataceae</taxon>
        <taxon>Treponema</taxon>
    </lineage>
</organism>
<dbReference type="Pfam" id="PF00005">
    <property type="entry name" value="ABC_tran"/>
    <property type="match status" value="1"/>
</dbReference>